<evidence type="ECO:0000313" key="3">
    <source>
        <dbReference type="EMBL" id="KAK3358751.1"/>
    </source>
</evidence>
<reference evidence="3" key="2">
    <citation type="submission" date="2023-06" db="EMBL/GenBank/DDBJ databases">
        <authorList>
            <consortium name="Lawrence Berkeley National Laboratory"/>
            <person name="Haridas S."/>
            <person name="Hensen N."/>
            <person name="Bonometti L."/>
            <person name="Westerberg I."/>
            <person name="Brannstrom I.O."/>
            <person name="Guillou S."/>
            <person name="Cros-Aarteil S."/>
            <person name="Calhoun S."/>
            <person name="Kuo A."/>
            <person name="Mondo S."/>
            <person name="Pangilinan J."/>
            <person name="Riley R."/>
            <person name="Labutti K."/>
            <person name="Andreopoulos B."/>
            <person name="Lipzen A."/>
            <person name="Chen C."/>
            <person name="Yanf M."/>
            <person name="Daum C."/>
            <person name="Ng V."/>
            <person name="Clum A."/>
            <person name="Steindorff A."/>
            <person name="Ohm R."/>
            <person name="Martin F."/>
            <person name="Silar P."/>
            <person name="Natvig D."/>
            <person name="Lalanne C."/>
            <person name="Gautier V."/>
            <person name="Ament-Velasquez S.L."/>
            <person name="Kruys A."/>
            <person name="Hutchinson M.I."/>
            <person name="Powell A.J."/>
            <person name="Barry K."/>
            <person name="Miller A.N."/>
            <person name="Grigoriev I.V."/>
            <person name="Debuchy R."/>
            <person name="Gladieux P."/>
            <person name="Thoren M.H."/>
            <person name="Johannesson H."/>
        </authorList>
    </citation>
    <scope>NUCLEOTIDE SEQUENCE</scope>
    <source>
        <strain evidence="3">CBS 955.72</strain>
    </source>
</reference>
<organism evidence="3 4">
    <name type="scientific">Lasiosphaeria hispida</name>
    <dbReference type="NCBI Taxonomy" id="260671"/>
    <lineage>
        <taxon>Eukaryota</taxon>
        <taxon>Fungi</taxon>
        <taxon>Dikarya</taxon>
        <taxon>Ascomycota</taxon>
        <taxon>Pezizomycotina</taxon>
        <taxon>Sordariomycetes</taxon>
        <taxon>Sordariomycetidae</taxon>
        <taxon>Sordariales</taxon>
        <taxon>Lasiosphaeriaceae</taxon>
        <taxon>Lasiosphaeria</taxon>
    </lineage>
</organism>
<name>A0AAJ0HNW2_9PEZI</name>
<sequence>MRLLHVQTFKLGEFYEDQTPPYAILSHTWGDNAEELTLQDILSGEPFKDGIGAKKLRGSCAQAEAEGLDYVWIDTCCIDKTNLAELSEAINSMFRWYQQAAVCYAYLWDVPASQNMRQVGLEFRGSRWFQRGWTLQELLAPRRMVFYSRDWTGLGTKVQLSTAIEEATGIPHTFLRGISDFRSASVAQRMSWASKRETKRKEDMAYSLLGIFGITMPMIYGEGGEQAFIRLQEQIMRTTRDQSILAWGLVPIPSANDLPSKPSQSLGFLAASPSEFAGSGDIVTYDQGSSYLDLLEIHGGDLRASISILNSSEDKSFDLFALLNCAPLREPAYVVGIPLKSVTRSKDSESSDHYLRPRGSFARLRSTFKLAGTRSTIHIHNDRANDGASHHVQGTEQRYGWVYNDYDLANLGLNIVEVFPTSAWDEERALITPLPAVSTTIESPGTESTSGKGIFASLKKNSATPPFSLQPTRVRLRHKSEAAKDFSLTLWFELWPWNGAIKETTYHIETIDRATKQGADISFDRNAKQTIVDNGELNLFFTFPRIAGEPFCTLRPHRYAVDEDGKSRIERYAEMQRAFNNLKV</sequence>
<protein>
    <submittedName>
        <fullName evidence="3">Heterokaryon incompatibility protein-domain-containing protein</fullName>
    </submittedName>
</protein>
<keyword evidence="4" id="KW-1185">Reference proteome</keyword>
<dbReference type="Proteomes" id="UP001275084">
    <property type="component" value="Unassembled WGS sequence"/>
</dbReference>
<evidence type="ECO:0000259" key="1">
    <source>
        <dbReference type="Pfam" id="PF06985"/>
    </source>
</evidence>
<dbReference type="Pfam" id="PF06985">
    <property type="entry name" value="HET"/>
    <property type="match status" value="1"/>
</dbReference>
<evidence type="ECO:0000259" key="2">
    <source>
        <dbReference type="Pfam" id="PF26640"/>
    </source>
</evidence>
<proteinExistence type="predicted"/>
<dbReference type="EMBL" id="JAUIQD010000002">
    <property type="protein sequence ID" value="KAK3358751.1"/>
    <property type="molecule type" value="Genomic_DNA"/>
</dbReference>
<dbReference type="PANTHER" id="PTHR10622:SF10">
    <property type="entry name" value="HET DOMAIN-CONTAINING PROTEIN"/>
    <property type="match status" value="1"/>
</dbReference>
<evidence type="ECO:0000313" key="4">
    <source>
        <dbReference type="Proteomes" id="UP001275084"/>
    </source>
</evidence>
<feature type="domain" description="DUF8212" evidence="2">
    <location>
        <begin position="226"/>
        <end position="283"/>
    </location>
</feature>
<reference evidence="3" key="1">
    <citation type="journal article" date="2023" name="Mol. Phylogenet. Evol.">
        <title>Genome-scale phylogeny and comparative genomics of the fungal order Sordariales.</title>
        <authorList>
            <person name="Hensen N."/>
            <person name="Bonometti L."/>
            <person name="Westerberg I."/>
            <person name="Brannstrom I.O."/>
            <person name="Guillou S."/>
            <person name="Cros-Aarteil S."/>
            <person name="Calhoun S."/>
            <person name="Haridas S."/>
            <person name="Kuo A."/>
            <person name="Mondo S."/>
            <person name="Pangilinan J."/>
            <person name="Riley R."/>
            <person name="LaButti K."/>
            <person name="Andreopoulos B."/>
            <person name="Lipzen A."/>
            <person name="Chen C."/>
            <person name="Yan M."/>
            <person name="Daum C."/>
            <person name="Ng V."/>
            <person name="Clum A."/>
            <person name="Steindorff A."/>
            <person name="Ohm R.A."/>
            <person name="Martin F."/>
            <person name="Silar P."/>
            <person name="Natvig D.O."/>
            <person name="Lalanne C."/>
            <person name="Gautier V."/>
            <person name="Ament-Velasquez S.L."/>
            <person name="Kruys A."/>
            <person name="Hutchinson M.I."/>
            <person name="Powell A.J."/>
            <person name="Barry K."/>
            <person name="Miller A.N."/>
            <person name="Grigoriev I.V."/>
            <person name="Debuchy R."/>
            <person name="Gladieux P."/>
            <person name="Hiltunen Thoren M."/>
            <person name="Johannesson H."/>
        </authorList>
    </citation>
    <scope>NUCLEOTIDE SEQUENCE</scope>
    <source>
        <strain evidence="3">CBS 955.72</strain>
    </source>
</reference>
<dbReference type="Pfam" id="PF26640">
    <property type="entry name" value="DUF8212"/>
    <property type="match status" value="1"/>
</dbReference>
<dbReference type="InterPro" id="IPR058525">
    <property type="entry name" value="DUF8212"/>
</dbReference>
<dbReference type="PANTHER" id="PTHR10622">
    <property type="entry name" value="HET DOMAIN-CONTAINING PROTEIN"/>
    <property type="match status" value="1"/>
</dbReference>
<dbReference type="AlphaFoldDB" id="A0AAJ0HNW2"/>
<feature type="domain" description="Heterokaryon incompatibility" evidence="1">
    <location>
        <begin position="22"/>
        <end position="111"/>
    </location>
</feature>
<comment type="caution">
    <text evidence="3">The sequence shown here is derived from an EMBL/GenBank/DDBJ whole genome shotgun (WGS) entry which is preliminary data.</text>
</comment>
<accession>A0AAJ0HNW2</accession>
<gene>
    <name evidence="3" type="ORF">B0T25DRAFT_531059</name>
</gene>
<dbReference type="InterPro" id="IPR010730">
    <property type="entry name" value="HET"/>
</dbReference>